<evidence type="ECO:0000313" key="3">
    <source>
        <dbReference type="EMBL" id="KAA8522564.1"/>
    </source>
</evidence>
<sequence>MADVKKDEGSSGLDKKTFSPYTLNANDNPGNIITQVQLKGENYDEWARAMRTALRAKKKYGFIDGTVKQPADDSLELEDWWTVNSMPVSWIFNTIEPTLHSTISYMENVKDLWEDIRQRFSIGNGPRVQQLRPDLANCKQDGQAIITYYGRLKTLWDELNNYDQIPVCTCTGCRCNLTVELERKREEERVHQFLMGLDEEVYGTVRSNILSTEPLPNLNRVYAMVVQQERVQTMTRTRQERGSPMSFAVQAGGRNSGGDKDKTVVCCNCDREGHDADSCFQLIGYPEWWGNRSRATTTGRDSGRKRGTGGGRNKVGIAQANATQASGTDGGRSVVTDSDRKGLSGLNDEQWATLLGMLSSHKNGANERLTEFPYANENVTGAVLIENRGVNWSNDVENLENDIDEQHAQSTKREGEVNRDVEEIIATDANAGVGNEVEENVIQEEPLGRGQRVKQSSVRLKEYVTNSIKVYPPACSSLQSNSSGDWVETYVCTYLGLSVDENHGSVCVRKQRSAISGIEPNRDASTGLGIEGEDRFEAVLVENVSNLELVLVPTS</sequence>
<reference evidence="3 4" key="1">
    <citation type="submission" date="2019-09" db="EMBL/GenBank/DDBJ databases">
        <title>A chromosome-level genome assembly of the Chinese tupelo Nyssa sinensis.</title>
        <authorList>
            <person name="Yang X."/>
            <person name="Kang M."/>
            <person name="Yang Y."/>
            <person name="Xiong H."/>
            <person name="Wang M."/>
            <person name="Zhang Z."/>
            <person name="Wang Z."/>
            <person name="Wu H."/>
            <person name="Ma T."/>
            <person name="Liu J."/>
            <person name="Xi Z."/>
        </authorList>
    </citation>
    <scope>NUCLEOTIDE SEQUENCE [LARGE SCALE GENOMIC DNA]</scope>
    <source>
        <strain evidence="3">J267</strain>
        <tissue evidence="3">Leaf</tissue>
    </source>
</reference>
<dbReference type="EMBL" id="CM018048">
    <property type="protein sequence ID" value="KAA8522564.1"/>
    <property type="molecule type" value="Genomic_DNA"/>
</dbReference>
<dbReference type="OrthoDB" id="1929700at2759"/>
<evidence type="ECO:0000259" key="2">
    <source>
        <dbReference type="Pfam" id="PF14244"/>
    </source>
</evidence>
<gene>
    <name evidence="3" type="ORF">F0562_013075</name>
</gene>
<feature type="region of interest" description="Disordered" evidence="1">
    <location>
        <begin position="291"/>
        <end position="341"/>
    </location>
</feature>
<accession>A0A5J4ZXD2</accession>
<dbReference type="Proteomes" id="UP000325577">
    <property type="component" value="Linkage Group LG5"/>
</dbReference>
<dbReference type="Pfam" id="PF14244">
    <property type="entry name" value="Retrotran_gag_3"/>
    <property type="match status" value="1"/>
</dbReference>
<protein>
    <recommendedName>
        <fullName evidence="2">Retrotransposon Copia-like N-terminal domain-containing protein</fullName>
    </recommendedName>
</protein>
<proteinExistence type="predicted"/>
<evidence type="ECO:0000313" key="4">
    <source>
        <dbReference type="Proteomes" id="UP000325577"/>
    </source>
</evidence>
<dbReference type="PANTHER" id="PTHR37610:SF101">
    <property type="entry name" value="(RAPE) HYPOTHETICAL PROTEIN"/>
    <property type="match status" value="1"/>
</dbReference>
<organism evidence="3 4">
    <name type="scientific">Nyssa sinensis</name>
    <dbReference type="NCBI Taxonomy" id="561372"/>
    <lineage>
        <taxon>Eukaryota</taxon>
        <taxon>Viridiplantae</taxon>
        <taxon>Streptophyta</taxon>
        <taxon>Embryophyta</taxon>
        <taxon>Tracheophyta</taxon>
        <taxon>Spermatophyta</taxon>
        <taxon>Magnoliopsida</taxon>
        <taxon>eudicotyledons</taxon>
        <taxon>Gunneridae</taxon>
        <taxon>Pentapetalae</taxon>
        <taxon>asterids</taxon>
        <taxon>Cornales</taxon>
        <taxon>Nyssaceae</taxon>
        <taxon>Nyssa</taxon>
    </lineage>
</organism>
<dbReference type="InterPro" id="IPR029472">
    <property type="entry name" value="Copia-like_N"/>
</dbReference>
<name>A0A5J4ZXD2_9ASTE</name>
<evidence type="ECO:0000256" key="1">
    <source>
        <dbReference type="SAM" id="MobiDB-lite"/>
    </source>
</evidence>
<dbReference type="PANTHER" id="PTHR37610">
    <property type="entry name" value="CCHC-TYPE DOMAIN-CONTAINING PROTEIN"/>
    <property type="match status" value="1"/>
</dbReference>
<dbReference type="AlphaFoldDB" id="A0A5J4ZXD2"/>
<feature type="domain" description="Retrotransposon Copia-like N-terminal" evidence="2">
    <location>
        <begin position="26"/>
        <end position="71"/>
    </location>
</feature>
<keyword evidence="4" id="KW-1185">Reference proteome</keyword>